<name>A0ABS4FQ47_9BACL</name>
<sequence>MTDKHDEKDNVNANHDLGAEDVQAPGWDAIDETVHRLYGDQQPKHYGTMIPYMLGGEDPLDGISVFEASAPFPHWHFVTYGFSELYEKESSNLEYSGYGFELTFRLRKNSDETEPPAWALNLLQNMGRYVFQSGNIFRSGDYLNANGPICLGSDTELKALAYISDPQLPPMETPNGQVEFIQMVGITLEEFEAMHLWSGTALLQACEEYMPLWITDLDRSSLMSIPAVSQAVEQGILSDGSSTGYLFIEKLSWKSAVDDAPSSPAMLTLGANQVIILGKMLQGRILKGRNLTLSNKDHSIVLEPGEQPQIIEENDFVRIILNHDLVNELLPKLQPITNQFTIPQLNGLLFNIEPSYIKDQDGNVIETIG</sequence>
<dbReference type="EMBL" id="JAGGKG010000004">
    <property type="protein sequence ID" value="MBP1904701.1"/>
    <property type="molecule type" value="Genomic_DNA"/>
</dbReference>
<dbReference type="InterPro" id="IPR017429">
    <property type="entry name" value="Suppressor_of_fused_bac"/>
</dbReference>
<comment type="caution">
    <text evidence="2">The sequence shown here is derived from an EMBL/GenBank/DDBJ whole genome shotgun (WGS) entry which is preliminary data.</text>
</comment>
<dbReference type="InterPro" id="IPR020941">
    <property type="entry name" value="SUFU-like_domain"/>
</dbReference>
<dbReference type="InterPro" id="IPR037181">
    <property type="entry name" value="SUFU_N"/>
</dbReference>
<proteinExistence type="predicted"/>
<evidence type="ECO:0000313" key="3">
    <source>
        <dbReference type="Proteomes" id="UP001519272"/>
    </source>
</evidence>
<accession>A0ABS4FQ47</accession>
<evidence type="ECO:0000313" key="2">
    <source>
        <dbReference type="EMBL" id="MBP1904701.1"/>
    </source>
</evidence>
<dbReference type="InterPro" id="IPR007768">
    <property type="entry name" value="Suppressor_of_fused"/>
</dbReference>
<dbReference type="RefSeq" id="WP_210088366.1">
    <property type="nucleotide sequence ID" value="NZ_JAGGKG010000004.1"/>
</dbReference>
<dbReference type="Proteomes" id="UP001519272">
    <property type="component" value="Unassembled WGS sequence"/>
</dbReference>
<protein>
    <recommendedName>
        <fullName evidence="1">Suppressor of fused-like domain-containing protein</fullName>
    </recommendedName>
</protein>
<keyword evidence="3" id="KW-1185">Reference proteome</keyword>
<dbReference type="PIRSF" id="PIRSF038192">
    <property type="entry name" value="Txn_reg_BtrU_prd"/>
    <property type="match status" value="1"/>
</dbReference>
<reference evidence="2 3" key="1">
    <citation type="submission" date="2021-03" db="EMBL/GenBank/DDBJ databases">
        <title>Genomic Encyclopedia of Type Strains, Phase IV (KMG-IV): sequencing the most valuable type-strain genomes for metagenomic binning, comparative biology and taxonomic classification.</title>
        <authorList>
            <person name="Goeker M."/>
        </authorList>
    </citation>
    <scope>NUCLEOTIDE SEQUENCE [LARGE SCALE GENOMIC DNA]</scope>
    <source>
        <strain evidence="2 3">DSM 14349</strain>
    </source>
</reference>
<dbReference type="PANTHER" id="PTHR10928:SF2">
    <property type="entry name" value="SUPPRESSOR OF FUSED HOMOLOG"/>
    <property type="match status" value="1"/>
</dbReference>
<gene>
    <name evidence="2" type="ORF">J2Z32_001324</name>
</gene>
<dbReference type="PANTHER" id="PTHR10928">
    <property type="entry name" value="SUPPRESSOR OF FUSED"/>
    <property type="match status" value="1"/>
</dbReference>
<dbReference type="Pfam" id="PF05076">
    <property type="entry name" value="SUFU"/>
    <property type="match status" value="1"/>
</dbReference>
<feature type="domain" description="Suppressor of fused-like" evidence="1">
    <location>
        <begin position="56"/>
        <end position="219"/>
    </location>
</feature>
<evidence type="ECO:0000259" key="1">
    <source>
        <dbReference type="Pfam" id="PF05076"/>
    </source>
</evidence>
<organism evidence="2 3">
    <name type="scientific">Paenibacillus turicensis</name>
    <dbReference type="NCBI Taxonomy" id="160487"/>
    <lineage>
        <taxon>Bacteria</taxon>
        <taxon>Bacillati</taxon>
        <taxon>Bacillota</taxon>
        <taxon>Bacilli</taxon>
        <taxon>Bacillales</taxon>
        <taxon>Paenibacillaceae</taxon>
        <taxon>Paenibacillus</taxon>
    </lineage>
</organism>
<dbReference type="SUPFAM" id="SSF103359">
    <property type="entry name" value="Suppressor of Fused, N-terminal domain"/>
    <property type="match status" value="1"/>
</dbReference>